<dbReference type="PANTHER" id="PTHR42713:SF3">
    <property type="entry name" value="TRANSCRIPTIONAL REGULATORY PROTEIN HPTR"/>
    <property type="match status" value="1"/>
</dbReference>
<keyword evidence="6 11" id="KW-0238">DNA-binding</keyword>
<dbReference type="SMART" id="SM00448">
    <property type="entry name" value="REC"/>
    <property type="match status" value="1"/>
</dbReference>
<keyword evidence="5" id="KW-0805">Transcription regulation</keyword>
<dbReference type="SMART" id="SM00342">
    <property type="entry name" value="HTH_ARAC"/>
    <property type="match status" value="1"/>
</dbReference>
<organism evidence="11 12">
    <name type="scientific">Paenibacillus sambharensis</name>
    <dbReference type="NCBI Taxonomy" id="1803190"/>
    <lineage>
        <taxon>Bacteria</taxon>
        <taxon>Bacillati</taxon>
        <taxon>Bacillota</taxon>
        <taxon>Bacilli</taxon>
        <taxon>Bacillales</taxon>
        <taxon>Paenibacillaceae</taxon>
        <taxon>Paenibacillus</taxon>
    </lineage>
</organism>
<dbReference type="RefSeq" id="WP_111147847.1">
    <property type="nucleotide sequence ID" value="NZ_QKRB01000051.1"/>
</dbReference>
<evidence type="ECO:0000256" key="1">
    <source>
        <dbReference type="ARBA" id="ARBA00004496"/>
    </source>
</evidence>
<dbReference type="AlphaFoldDB" id="A0A2W1LI48"/>
<dbReference type="GO" id="GO:0003700">
    <property type="term" value="F:DNA-binding transcription factor activity"/>
    <property type="evidence" value="ECO:0007669"/>
    <property type="project" value="InterPro"/>
</dbReference>
<dbReference type="PANTHER" id="PTHR42713">
    <property type="entry name" value="HISTIDINE KINASE-RELATED"/>
    <property type="match status" value="1"/>
</dbReference>
<keyword evidence="7" id="KW-0804">Transcription</keyword>
<accession>A0A2W1LI48</accession>
<dbReference type="Gene3D" id="3.40.50.2300">
    <property type="match status" value="1"/>
</dbReference>
<evidence type="ECO:0000256" key="7">
    <source>
        <dbReference type="ARBA" id="ARBA00023163"/>
    </source>
</evidence>
<keyword evidence="4" id="KW-0902">Two-component regulatory system</keyword>
<keyword evidence="12" id="KW-1185">Reference proteome</keyword>
<evidence type="ECO:0000256" key="8">
    <source>
        <dbReference type="PROSITE-ProRule" id="PRU00169"/>
    </source>
</evidence>
<name>A0A2W1LI48_9BACL</name>
<proteinExistence type="predicted"/>
<reference evidence="11 12" key="1">
    <citation type="submission" date="2018-06" db="EMBL/GenBank/DDBJ databases">
        <title>Paenibacillus imtechensis sp. nov.</title>
        <authorList>
            <person name="Pinnaka A.K."/>
            <person name="Singh H."/>
            <person name="Kaur M."/>
        </authorList>
    </citation>
    <scope>NUCLEOTIDE SEQUENCE [LARGE SCALE GENOMIC DNA]</scope>
    <source>
        <strain evidence="11 12">SMB1</strain>
    </source>
</reference>
<dbReference type="InterPro" id="IPR001789">
    <property type="entry name" value="Sig_transdc_resp-reg_receiver"/>
</dbReference>
<dbReference type="InterPro" id="IPR009057">
    <property type="entry name" value="Homeodomain-like_sf"/>
</dbReference>
<dbReference type="InterPro" id="IPR051552">
    <property type="entry name" value="HptR"/>
</dbReference>
<dbReference type="GO" id="GO:0005737">
    <property type="term" value="C:cytoplasm"/>
    <property type="evidence" value="ECO:0007669"/>
    <property type="project" value="UniProtKB-SubCell"/>
</dbReference>
<dbReference type="Pfam" id="PF12833">
    <property type="entry name" value="HTH_18"/>
    <property type="match status" value="1"/>
</dbReference>
<feature type="domain" description="HTH araC/xylS-type" evidence="9">
    <location>
        <begin position="142"/>
        <end position="241"/>
    </location>
</feature>
<sequence>MKIMLVDDEDVIRLGLGKIISRMDIGSELIGSYANGEEAWEHLSRLQERELDLLITDIKMPMMDGLTLIEKVRERELRVHIVVLSGFGEFEYARTALRHGVLDYLLKPVDKEQLHELLLRVSKERNQAPEYMEEDGDHYAVEQVRAILDKEYGQPFELERLAEQVGMNASYLSRLFKNKTAMTITDYLIHIRIDKAKALLLDNPSLKNYEIAQYVGYHDPVYFNKLFKKMVGMTPRDYKEKKSTGRLP</sequence>
<evidence type="ECO:0000256" key="2">
    <source>
        <dbReference type="ARBA" id="ARBA00022490"/>
    </source>
</evidence>
<evidence type="ECO:0000259" key="10">
    <source>
        <dbReference type="PROSITE" id="PS50110"/>
    </source>
</evidence>
<feature type="modified residue" description="4-aspartylphosphate" evidence="8">
    <location>
        <position position="57"/>
    </location>
</feature>
<dbReference type="PROSITE" id="PS01124">
    <property type="entry name" value="HTH_ARAC_FAMILY_2"/>
    <property type="match status" value="1"/>
</dbReference>
<keyword evidence="3 8" id="KW-0597">Phosphoprotein</keyword>
<keyword evidence="2" id="KW-0963">Cytoplasm</keyword>
<comment type="caution">
    <text evidence="11">The sequence shown here is derived from an EMBL/GenBank/DDBJ whole genome shotgun (WGS) entry which is preliminary data.</text>
</comment>
<dbReference type="PROSITE" id="PS50110">
    <property type="entry name" value="RESPONSE_REGULATORY"/>
    <property type="match status" value="1"/>
</dbReference>
<dbReference type="SUPFAM" id="SSF46689">
    <property type="entry name" value="Homeodomain-like"/>
    <property type="match status" value="2"/>
</dbReference>
<evidence type="ECO:0000256" key="4">
    <source>
        <dbReference type="ARBA" id="ARBA00023012"/>
    </source>
</evidence>
<dbReference type="CDD" id="cd17536">
    <property type="entry name" value="REC_YesN-like"/>
    <property type="match status" value="1"/>
</dbReference>
<dbReference type="Gene3D" id="1.10.10.60">
    <property type="entry name" value="Homeodomain-like"/>
    <property type="match status" value="2"/>
</dbReference>
<dbReference type="GO" id="GO:0043565">
    <property type="term" value="F:sequence-specific DNA binding"/>
    <property type="evidence" value="ECO:0007669"/>
    <property type="project" value="InterPro"/>
</dbReference>
<dbReference type="Pfam" id="PF00072">
    <property type="entry name" value="Response_reg"/>
    <property type="match status" value="1"/>
</dbReference>
<evidence type="ECO:0000313" key="11">
    <source>
        <dbReference type="EMBL" id="PZD94625.1"/>
    </source>
</evidence>
<evidence type="ECO:0000259" key="9">
    <source>
        <dbReference type="PROSITE" id="PS01124"/>
    </source>
</evidence>
<dbReference type="GO" id="GO:0000160">
    <property type="term" value="P:phosphorelay signal transduction system"/>
    <property type="evidence" value="ECO:0007669"/>
    <property type="project" value="UniProtKB-KW"/>
</dbReference>
<dbReference type="OrthoDB" id="159632at2"/>
<feature type="domain" description="Response regulatory" evidence="10">
    <location>
        <begin position="2"/>
        <end position="122"/>
    </location>
</feature>
<evidence type="ECO:0000256" key="6">
    <source>
        <dbReference type="ARBA" id="ARBA00023125"/>
    </source>
</evidence>
<evidence type="ECO:0000256" key="3">
    <source>
        <dbReference type="ARBA" id="ARBA00022553"/>
    </source>
</evidence>
<comment type="subcellular location">
    <subcellularLocation>
        <location evidence="1">Cytoplasm</location>
    </subcellularLocation>
</comment>
<dbReference type="EMBL" id="QKRB01000051">
    <property type="protein sequence ID" value="PZD94625.1"/>
    <property type="molecule type" value="Genomic_DNA"/>
</dbReference>
<dbReference type="Proteomes" id="UP000249522">
    <property type="component" value="Unassembled WGS sequence"/>
</dbReference>
<protein>
    <submittedName>
        <fullName evidence="11">DNA-binding response regulator</fullName>
    </submittedName>
</protein>
<dbReference type="SUPFAM" id="SSF52172">
    <property type="entry name" value="CheY-like"/>
    <property type="match status" value="1"/>
</dbReference>
<evidence type="ECO:0000313" key="12">
    <source>
        <dbReference type="Proteomes" id="UP000249522"/>
    </source>
</evidence>
<gene>
    <name evidence="11" type="ORF">DNH61_16825</name>
</gene>
<dbReference type="InterPro" id="IPR011006">
    <property type="entry name" value="CheY-like_superfamily"/>
</dbReference>
<dbReference type="InterPro" id="IPR018060">
    <property type="entry name" value="HTH_AraC"/>
</dbReference>
<evidence type="ECO:0000256" key="5">
    <source>
        <dbReference type="ARBA" id="ARBA00023015"/>
    </source>
</evidence>